<protein>
    <submittedName>
        <fullName evidence="1">Uncharacterized protein</fullName>
    </submittedName>
</protein>
<organism evidence="1 2">
    <name type="scientific">Xylaria bambusicola</name>
    <dbReference type="NCBI Taxonomy" id="326684"/>
    <lineage>
        <taxon>Eukaryota</taxon>
        <taxon>Fungi</taxon>
        <taxon>Dikarya</taxon>
        <taxon>Ascomycota</taxon>
        <taxon>Pezizomycotina</taxon>
        <taxon>Sordariomycetes</taxon>
        <taxon>Xylariomycetidae</taxon>
        <taxon>Xylariales</taxon>
        <taxon>Xylariaceae</taxon>
        <taxon>Xylaria</taxon>
    </lineage>
</organism>
<dbReference type="Proteomes" id="UP001305414">
    <property type="component" value="Unassembled WGS sequence"/>
</dbReference>
<keyword evidence="2" id="KW-1185">Reference proteome</keyword>
<evidence type="ECO:0000313" key="2">
    <source>
        <dbReference type="Proteomes" id="UP001305414"/>
    </source>
</evidence>
<dbReference type="AlphaFoldDB" id="A0AAN7Z5L6"/>
<evidence type="ECO:0000313" key="1">
    <source>
        <dbReference type="EMBL" id="KAK5624786.1"/>
    </source>
</evidence>
<sequence>MARHVSSIEVLSHRRPRSCSDIACADLRRVRPASGTILVAAAAAAFVGKGQRQKLVVSAVLVFRLHRPFLNSSIHTLCHWCQWRGFYSVD</sequence>
<accession>A0AAN7Z5L6</accession>
<reference evidence="1 2" key="1">
    <citation type="submission" date="2023-10" db="EMBL/GenBank/DDBJ databases">
        <title>Draft genome sequence of Xylaria bambusicola isolate GMP-LS, the root and basal stem rot pathogen of sugarcane in Indonesia.</title>
        <authorList>
            <person name="Selvaraj P."/>
            <person name="Muralishankar V."/>
            <person name="Muruganantham S."/>
            <person name="Sp S."/>
            <person name="Haryani S."/>
            <person name="Lau K.J.X."/>
            <person name="Naqvi N.I."/>
        </authorList>
    </citation>
    <scope>NUCLEOTIDE SEQUENCE [LARGE SCALE GENOMIC DNA]</scope>
    <source>
        <strain evidence="1">GMP-LS</strain>
    </source>
</reference>
<proteinExistence type="predicted"/>
<dbReference type="EMBL" id="JAWHQM010000001">
    <property type="protein sequence ID" value="KAK5624786.1"/>
    <property type="molecule type" value="Genomic_DNA"/>
</dbReference>
<gene>
    <name evidence="1" type="ORF">RRF57_000502</name>
</gene>
<name>A0AAN7Z5L6_9PEZI</name>
<comment type="caution">
    <text evidence="1">The sequence shown here is derived from an EMBL/GenBank/DDBJ whole genome shotgun (WGS) entry which is preliminary data.</text>
</comment>